<keyword evidence="3" id="KW-0223">Dioxygenase</keyword>
<dbReference type="GO" id="GO:0004601">
    <property type="term" value="F:peroxidase activity"/>
    <property type="evidence" value="ECO:0007669"/>
    <property type="project" value="InterPro"/>
</dbReference>
<keyword evidence="9" id="KW-1185">Reference proteome</keyword>
<protein>
    <recommendedName>
        <fullName evidence="1">Manganese lipoxygenase</fullName>
    </recommendedName>
</protein>
<feature type="domain" description="Heme haloperoxidase family profile" evidence="7">
    <location>
        <begin position="69"/>
        <end position="292"/>
    </location>
</feature>
<dbReference type="InterPro" id="IPR036851">
    <property type="entry name" value="Chloroperoxidase-like_sf"/>
</dbReference>
<name>A0AAD5XGY2_9FUNG</name>
<dbReference type="AlphaFoldDB" id="A0AAD5XGY2"/>
<proteinExistence type="predicted"/>
<evidence type="ECO:0000259" key="7">
    <source>
        <dbReference type="PROSITE" id="PS51405"/>
    </source>
</evidence>
<dbReference type="Pfam" id="PF00305">
    <property type="entry name" value="Lipoxygenase"/>
    <property type="match status" value="1"/>
</dbReference>
<dbReference type="InterPro" id="IPR036226">
    <property type="entry name" value="LipOase_C_sf"/>
</dbReference>
<evidence type="ECO:0000313" key="8">
    <source>
        <dbReference type="EMBL" id="KAJ3123812.1"/>
    </source>
</evidence>
<reference evidence="8" key="1">
    <citation type="submission" date="2020-05" db="EMBL/GenBank/DDBJ databases">
        <title>Phylogenomic resolution of chytrid fungi.</title>
        <authorList>
            <person name="Stajich J.E."/>
            <person name="Amses K."/>
            <person name="Simmons R."/>
            <person name="Seto K."/>
            <person name="Myers J."/>
            <person name="Bonds A."/>
            <person name="Quandt C.A."/>
            <person name="Barry K."/>
            <person name="Liu P."/>
            <person name="Grigoriev I."/>
            <person name="Longcore J.E."/>
            <person name="James T.Y."/>
        </authorList>
    </citation>
    <scope>NUCLEOTIDE SEQUENCE</scope>
    <source>
        <strain evidence="8">JEL0513</strain>
    </source>
</reference>
<dbReference type="SUPFAM" id="SSF48484">
    <property type="entry name" value="Lipoxigenase"/>
    <property type="match status" value="1"/>
</dbReference>
<dbReference type="Pfam" id="PF01328">
    <property type="entry name" value="Peroxidase_2"/>
    <property type="match status" value="1"/>
</dbReference>
<dbReference type="GO" id="GO:0043651">
    <property type="term" value="P:linoleic acid metabolic process"/>
    <property type="evidence" value="ECO:0007669"/>
    <property type="project" value="UniProtKB-ARBA"/>
</dbReference>
<dbReference type="Gene3D" id="1.10.489.10">
    <property type="entry name" value="Chloroperoxidase-like"/>
    <property type="match status" value="1"/>
</dbReference>
<evidence type="ECO:0000256" key="3">
    <source>
        <dbReference type="ARBA" id="ARBA00022964"/>
    </source>
</evidence>
<dbReference type="PRINTS" id="PR00087">
    <property type="entry name" value="LIPOXYGENASE"/>
</dbReference>
<dbReference type="GO" id="GO:0046872">
    <property type="term" value="F:metal ion binding"/>
    <property type="evidence" value="ECO:0007669"/>
    <property type="project" value="UniProtKB-KW"/>
</dbReference>
<evidence type="ECO:0000256" key="4">
    <source>
        <dbReference type="ARBA" id="ARBA00023002"/>
    </source>
</evidence>
<evidence type="ECO:0000256" key="1">
    <source>
        <dbReference type="ARBA" id="ARBA00021175"/>
    </source>
</evidence>
<evidence type="ECO:0000256" key="2">
    <source>
        <dbReference type="ARBA" id="ARBA00022723"/>
    </source>
</evidence>
<evidence type="ECO:0000259" key="6">
    <source>
        <dbReference type="PROSITE" id="PS51393"/>
    </source>
</evidence>
<evidence type="ECO:0000256" key="5">
    <source>
        <dbReference type="SAM" id="MobiDB-lite"/>
    </source>
</evidence>
<keyword evidence="4" id="KW-0560">Oxidoreductase</keyword>
<feature type="region of interest" description="Disordered" evidence="5">
    <location>
        <begin position="1"/>
        <end position="59"/>
    </location>
</feature>
<dbReference type="SUPFAM" id="SSF47571">
    <property type="entry name" value="Cloroperoxidase"/>
    <property type="match status" value="1"/>
</dbReference>
<dbReference type="InterPro" id="IPR000028">
    <property type="entry name" value="Chloroperoxidase"/>
</dbReference>
<dbReference type="InterPro" id="IPR000907">
    <property type="entry name" value="LipOase"/>
</dbReference>
<gene>
    <name evidence="8" type="ORF">HK100_011474</name>
</gene>
<dbReference type="InterPro" id="IPR013819">
    <property type="entry name" value="LipOase_C"/>
</dbReference>
<dbReference type="GO" id="GO:0016702">
    <property type="term" value="F:oxidoreductase activity, acting on single donors with incorporation of molecular oxygen, incorporation of two atoms of oxygen"/>
    <property type="evidence" value="ECO:0007669"/>
    <property type="project" value="InterPro"/>
</dbReference>
<accession>A0AAD5XGY2</accession>
<keyword evidence="2" id="KW-0479">Metal-binding</keyword>
<dbReference type="Gene3D" id="1.20.245.10">
    <property type="entry name" value="Lipoxygenase-1, Domain 5"/>
    <property type="match status" value="1"/>
</dbReference>
<organism evidence="8 9">
    <name type="scientific">Physocladia obscura</name>
    <dbReference type="NCBI Taxonomy" id="109957"/>
    <lineage>
        <taxon>Eukaryota</taxon>
        <taxon>Fungi</taxon>
        <taxon>Fungi incertae sedis</taxon>
        <taxon>Chytridiomycota</taxon>
        <taxon>Chytridiomycota incertae sedis</taxon>
        <taxon>Chytridiomycetes</taxon>
        <taxon>Chytridiales</taxon>
        <taxon>Chytriomycetaceae</taxon>
        <taxon>Physocladia</taxon>
    </lineage>
</organism>
<dbReference type="PROSITE" id="PS51393">
    <property type="entry name" value="LIPOXYGENASE_3"/>
    <property type="match status" value="1"/>
</dbReference>
<dbReference type="Proteomes" id="UP001211907">
    <property type="component" value="Unassembled WGS sequence"/>
</dbReference>
<dbReference type="Gene3D" id="3.10.450.60">
    <property type="match status" value="1"/>
</dbReference>
<dbReference type="GO" id="GO:0034440">
    <property type="term" value="P:lipid oxidation"/>
    <property type="evidence" value="ECO:0007669"/>
    <property type="project" value="InterPro"/>
</dbReference>
<comment type="caution">
    <text evidence="8">The sequence shown here is derived from an EMBL/GenBank/DDBJ whole genome shotgun (WGS) entry which is preliminary data.</text>
</comment>
<feature type="domain" description="Lipoxygenase" evidence="6">
    <location>
        <begin position="659"/>
        <end position="1224"/>
    </location>
</feature>
<evidence type="ECO:0000313" key="9">
    <source>
        <dbReference type="Proteomes" id="UP001211907"/>
    </source>
</evidence>
<dbReference type="EMBL" id="JADGJH010000713">
    <property type="protein sequence ID" value="KAJ3123812.1"/>
    <property type="molecule type" value="Genomic_DNA"/>
</dbReference>
<dbReference type="PROSITE" id="PS51405">
    <property type="entry name" value="HEME_HALOPEROXIDASE"/>
    <property type="match status" value="1"/>
</dbReference>
<dbReference type="PANTHER" id="PTHR11771">
    <property type="entry name" value="LIPOXYGENASE"/>
    <property type="match status" value="1"/>
</dbReference>
<sequence length="1224" mass="137457">MKNILQQLASTTSTTTSRGSRKSWGLRGRNGTPSTSTPDVPEETGNVSVNSDGNGNGKATAFANNVDDKVGEYAAPLPGDVRSPCPALNTLANHGYLPRDGRGITPTMLVNAVKEVFNMDATVLIDAVYPLDSQGEGVRTSDEVTEDGTPFLNLDDLAKHFPNKMEHDVSLSRQDFFIGNNQQVDPVLVEGLVAASLDGKFIDSDDLTNFRLTRYQDSKARNPKLLFDTKQLVTASVESVVLLNTLGRDGKIPIDHIKSFFLEEKIPANYVKPKQLINNNAVYLNVAEQIAKWEWYRLTGPRRALPIDNREFDLVPVQSAEIDTHIIPGNSNNVHSMVPSTFHGAFYTDGNPSPDEVFSLANGVWSHAENAYYFPVYADSTWTYDNTVAGRALYNISKVAHVHYKATFDESGVAEIMPIAKIAGTAHHSITVDMPEWCMTFSVVPTENPNIFIRKTSLFNGEPSEYKLVRILNADGSRTPEYNSIYLKNLNNPTQVLNSPSLTHLSDTQLVAVLKRQPDILTEKYFVEITSSRECYGLDFSNLQVTILHSDSQGTNAKVLQTAPLKLKNLPKSTFDITNTTKVLDTFAIENFDFHLHDHLYAVVVDVQGEEGLSPVSCWFIETITIKLPEGSRGSDSAYFPIYSWLLPRNRRVFFNGTHVSNDDTVPTLIKKLREEDLNVLRNIYTPKYNVRDMPIGMGRNVDDLPRDEVYPMNPYKLMREFTSLGLVKDFLTVEHNFSSLEKLDELFTVLKKPEISEDWKLDAVFGSQFVTGVNPVTIQAVSTNIAEFPRSFFPSLSISELSKVSVLKNKSIADEVAKGAFVFCDYRTQLSPFVKHFSIFVGADSIAGGSLVAPIALFYYDSESLSLLPVAIQLDESGEVFYPLHNGAEEDNTWLLAKMWLGLADSHVHELNEHLLKTHLILEPFGLALKRQLSPQHPIRKLLDPHFFSTPQVNAQGRGILLNVINEAMSIGNSLLDFFIHNYKKWSFIEMNPLAQLEKRGFGTTSTSVLNQPGNFPWAEDARDLFAVISKHIVRFVDLFYKTDADIVADLELQAWIHESSQFHAERGVPEKFEKKKELYEAVAMIVWTASAQHSTLNYPQYDTYGYPPNRPFKTQLIPLQTRDNSTTAETLASFLPTRNEVLLGLGFISALASYEKDDVFLGDRPYDWFGPLALDAYSIFYQFKADLEEFDERVKVRNQSPGRRKNPYEWMLSNKIVNSTKI</sequence>